<dbReference type="Pfam" id="PF02801">
    <property type="entry name" value="Ketoacyl-synt_C"/>
    <property type="match status" value="1"/>
</dbReference>
<dbReference type="Proteomes" id="UP000675554">
    <property type="component" value="Unassembled WGS sequence"/>
</dbReference>
<evidence type="ECO:0000256" key="2">
    <source>
        <dbReference type="ARBA" id="ARBA00022679"/>
    </source>
</evidence>
<protein>
    <submittedName>
        <fullName evidence="6">Ketosynthase chain-length factor</fullName>
    </submittedName>
</protein>
<evidence type="ECO:0000256" key="1">
    <source>
        <dbReference type="ARBA" id="ARBA00008467"/>
    </source>
</evidence>
<dbReference type="PROSITE" id="PS52004">
    <property type="entry name" value="KS3_2"/>
    <property type="match status" value="1"/>
</dbReference>
<dbReference type="PANTHER" id="PTHR11712:SF322">
    <property type="entry name" value="POLYKETIDE BETA-KETOACYL SYNTHASE 2-RELATED"/>
    <property type="match status" value="1"/>
</dbReference>
<dbReference type="InterPro" id="IPR014030">
    <property type="entry name" value="Ketoacyl_synth_N"/>
</dbReference>
<dbReference type="SMART" id="SM00825">
    <property type="entry name" value="PKS_KS"/>
    <property type="match status" value="1"/>
</dbReference>
<dbReference type="PANTHER" id="PTHR11712">
    <property type="entry name" value="POLYKETIDE SYNTHASE-RELATED"/>
    <property type="match status" value="1"/>
</dbReference>
<evidence type="ECO:0000313" key="7">
    <source>
        <dbReference type="Proteomes" id="UP000675554"/>
    </source>
</evidence>
<comment type="caution">
    <text evidence="6">The sequence shown here is derived from an EMBL/GenBank/DDBJ whole genome shotgun (WGS) entry which is preliminary data.</text>
</comment>
<dbReference type="InterPro" id="IPR016039">
    <property type="entry name" value="Thiolase-like"/>
</dbReference>
<dbReference type="InterPro" id="IPR000794">
    <property type="entry name" value="Beta-ketoacyl_synthase"/>
</dbReference>
<dbReference type="InterPro" id="IPR020841">
    <property type="entry name" value="PKS_Beta-ketoAc_synthase_dom"/>
</dbReference>
<dbReference type="Pfam" id="PF00109">
    <property type="entry name" value="ketoacyl-synt"/>
    <property type="match status" value="1"/>
</dbReference>
<dbReference type="InterPro" id="IPR014031">
    <property type="entry name" value="Ketoacyl_synth_C"/>
</dbReference>
<evidence type="ECO:0000256" key="3">
    <source>
        <dbReference type="ARBA" id="ARBA00023315"/>
    </source>
</evidence>
<dbReference type="AlphaFoldDB" id="A0A8T4ILY5"/>
<dbReference type="FunFam" id="3.40.47.10:FF:000089">
    <property type="entry name" value="Putative polyketide beta-ketoacyl synthase 2"/>
    <property type="match status" value="1"/>
</dbReference>
<dbReference type="GO" id="GO:0006633">
    <property type="term" value="P:fatty acid biosynthetic process"/>
    <property type="evidence" value="ECO:0007669"/>
    <property type="project" value="TreeGrafter"/>
</dbReference>
<organism evidence="6 7">
    <name type="scientific">Streptomyces daliensis</name>
    <dbReference type="NCBI Taxonomy" id="299421"/>
    <lineage>
        <taxon>Bacteria</taxon>
        <taxon>Bacillati</taxon>
        <taxon>Actinomycetota</taxon>
        <taxon>Actinomycetes</taxon>
        <taxon>Kitasatosporales</taxon>
        <taxon>Streptomycetaceae</taxon>
        <taxon>Streptomyces</taxon>
    </lineage>
</organism>
<gene>
    <name evidence="6" type="ORF">KDA82_08115</name>
</gene>
<reference evidence="6" key="1">
    <citation type="submission" date="2021-04" db="EMBL/GenBank/DDBJ databases">
        <title>Sequencing of actinobacteria type strains.</title>
        <authorList>
            <person name="Nguyen G.-S."/>
            <person name="Wentzel A."/>
        </authorList>
    </citation>
    <scope>NUCLEOTIDE SEQUENCE</scope>
    <source>
        <strain evidence="6">DSM 42095</strain>
    </source>
</reference>
<feature type="domain" description="Ketosynthase family 3 (KS3)" evidence="5">
    <location>
        <begin position="1"/>
        <end position="399"/>
    </location>
</feature>
<dbReference type="GO" id="GO:0004315">
    <property type="term" value="F:3-oxoacyl-[acyl-carrier-protein] synthase activity"/>
    <property type="evidence" value="ECO:0007669"/>
    <property type="project" value="TreeGrafter"/>
</dbReference>
<keyword evidence="2 4" id="KW-0808">Transferase</keyword>
<accession>A0A8T4ILY5</accession>
<proteinExistence type="inferred from homology"/>
<keyword evidence="7" id="KW-1185">Reference proteome</keyword>
<evidence type="ECO:0000313" key="6">
    <source>
        <dbReference type="EMBL" id="MBR7672979.1"/>
    </source>
</evidence>
<dbReference type="Gene3D" id="3.40.47.10">
    <property type="match status" value="2"/>
</dbReference>
<keyword evidence="3" id="KW-0012">Acyltransferase</keyword>
<sequence length="399" mass="41840">MPPIVTGIGTMVGDGTGVEEHWKAVLDGRSWIQPIQRYDASRYSSRLAGQISGFDVSKHLPSRLIPQTDRVTQLALVAGDAALADAGIADRGYDSFDMGVVTSNASAGWEFTHHEFRKLWTQGPEKVSVYESFAWFYAANTGQISIRNGMRAASGVLVADQAGGLDAIGQARRNLRRGAKLMVAGGLDSAFDPWGWLSHLASGEVSTAEDPSSAYLPFDAAAGGYVPGEGGAMLVLEHGDSGRPPANRHGVVAGHASTFDPPPGSGRPSNLTRAIRLALDDAGVQPAQVDVVFADGAGIPERDRTEAASIAEVFGPRKVPVTVPKAGVGRLLAGAGPLDVVTALLSVRDGVIPPTPHSRTIPDEYAIDMVVEPREAKVEVALVIARGRGGFNSAVVIGR</sequence>
<name>A0A8T4ILY5_9ACTN</name>
<dbReference type="SUPFAM" id="SSF53901">
    <property type="entry name" value="Thiolase-like"/>
    <property type="match status" value="2"/>
</dbReference>
<comment type="similarity">
    <text evidence="1 4">Belongs to the thiolase-like superfamily. Beta-ketoacyl-ACP synthases family.</text>
</comment>
<dbReference type="CDD" id="cd00832">
    <property type="entry name" value="CLF"/>
    <property type="match status" value="1"/>
</dbReference>
<evidence type="ECO:0000256" key="4">
    <source>
        <dbReference type="RuleBase" id="RU003694"/>
    </source>
</evidence>
<evidence type="ECO:0000259" key="5">
    <source>
        <dbReference type="PROSITE" id="PS52004"/>
    </source>
</evidence>
<dbReference type="EMBL" id="JAGSMN010000150">
    <property type="protein sequence ID" value="MBR7672979.1"/>
    <property type="molecule type" value="Genomic_DNA"/>
</dbReference>